<dbReference type="PANTHER" id="PTHR43217">
    <property type="entry name" value="SUCCINATE SEMIALDEHYDE DEHYDROGENASE [NAD(P)+] SAD"/>
    <property type="match status" value="1"/>
</dbReference>
<keyword evidence="3" id="KW-0560">Oxidoreductase</keyword>
<evidence type="ECO:0000256" key="3">
    <source>
        <dbReference type="ARBA" id="ARBA00023002"/>
    </source>
</evidence>
<gene>
    <name evidence="5" type="ORF">BST86_04240</name>
</gene>
<dbReference type="InterPro" id="IPR015590">
    <property type="entry name" value="Aldehyde_DH_dom"/>
</dbReference>
<reference evidence="5 6" key="1">
    <citation type="submission" date="2016-11" db="EMBL/GenBank/DDBJ databases">
        <title>Trade-off between light-utilization and light-protection in marine flavobacteria.</title>
        <authorList>
            <person name="Kumagai Y."/>
        </authorList>
    </citation>
    <scope>NUCLEOTIDE SEQUENCE [LARGE SCALE GENOMIC DNA]</scope>
    <source>
        <strain evidence="5 6">JCM 17109</strain>
    </source>
</reference>
<dbReference type="Proteomes" id="UP000239532">
    <property type="component" value="Unassembled WGS sequence"/>
</dbReference>
<evidence type="ECO:0000313" key="6">
    <source>
        <dbReference type="Proteomes" id="UP000239532"/>
    </source>
</evidence>
<dbReference type="AlphaFoldDB" id="A0A2S9WS89"/>
<proteinExistence type="inferred from homology"/>
<evidence type="ECO:0000259" key="4">
    <source>
        <dbReference type="Pfam" id="PF00171"/>
    </source>
</evidence>
<dbReference type="CDD" id="cd07100">
    <property type="entry name" value="ALDH_SSADH1_GabD1"/>
    <property type="match status" value="1"/>
</dbReference>
<dbReference type="PROSITE" id="PS00070">
    <property type="entry name" value="ALDEHYDE_DEHYDR_CYS"/>
    <property type="match status" value="1"/>
</dbReference>
<dbReference type="Pfam" id="PF00171">
    <property type="entry name" value="Aldedh"/>
    <property type="match status" value="1"/>
</dbReference>
<dbReference type="Gene3D" id="3.40.309.10">
    <property type="entry name" value="Aldehyde Dehydrogenase, Chain A, domain 2"/>
    <property type="match status" value="1"/>
</dbReference>
<keyword evidence="6" id="KW-1185">Reference proteome</keyword>
<dbReference type="Gene3D" id="3.40.605.10">
    <property type="entry name" value="Aldehyde Dehydrogenase, Chain A, domain 1"/>
    <property type="match status" value="1"/>
</dbReference>
<dbReference type="OrthoDB" id="9762913at2"/>
<dbReference type="InterPro" id="IPR016160">
    <property type="entry name" value="Ald_DH_CS_CYS"/>
</dbReference>
<dbReference type="InterPro" id="IPR016161">
    <property type="entry name" value="Ald_DH/histidinol_DH"/>
</dbReference>
<dbReference type="SUPFAM" id="SSF53720">
    <property type="entry name" value="ALDH-like"/>
    <property type="match status" value="1"/>
</dbReference>
<dbReference type="InterPro" id="IPR044148">
    <property type="entry name" value="ALDH_GabD1-like"/>
</dbReference>
<feature type="domain" description="Aldehyde dehydrogenase" evidence="4">
    <location>
        <begin position="2"/>
        <end position="447"/>
    </location>
</feature>
<protein>
    <submittedName>
        <fullName evidence="5">Succinate-semialdehyde dehydrogenase</fullName>
    </submittedName>
</protein>
<dbReference type="InterPro" id="IPR047110">
    <property type="entry name" value="GABD/Sad-like"/>
</dbReference>
<dbReference type="EMBL" id="MQUC01000003">
    <property type="protein sequence ID" value="PRP66353.1"/>
    <property type="molecule type" value="Genomic_DNA"/>
</dbReference>
<keyword evidence="2" id="KW-0521">NADP</keyword>
<dbReference type="GO" id="GO:0004030">
    <property type="term" value="F:aldehyde dehydrogenase [NAD(P)+] activity"/>
    <property type="evidence" value="ECO:0007669"/>
    <property type="project" value="InterPro"/>
</dbReference>
<sequence length="453" mass="50328">MITTINPYNGSELKTYQEDTESQIEDKLKMADAAFKEWRKTDMDFRAKLIKRVGELLRQNAQNYARQMAMEMGKPISQGKAEAEKCAWLCDYYADHAPGFLKPEKFETDYHKSYVTYEPIGVVLAVMPWNYPFWQVMRFIVPALMAGNVGVLKHSSSVMGCALMLEELFREAGFPDGCLKNLTVSSDPIESVIKNPIVKAVTLTGSKPAGSAVASTAGSEIKKTVLELGGSNALVVFEDVDIDNAVETCVDARYQNTGQSCIAGKRLLLHKEIATVFLQKLTNKVKELKSGDPLKEDTYIGVMARPDLAEELEETMHKSINMGAHLHLGGKRDGAYFEPTILTHVTRDMPAFKEETFGPLLAVTTFESDQEAIDIVNESEFGLGVSLFSEDTDRMERLSVHFDDGAVFINEKVSSHPNLPFGGTGISGYGRELSRFGIREFVNIKTVVVNLYE</sequence>
<comment type="caution">
    <text evidence="5">The sequence shown here is derived from an EMBL/GenBank/DDBJ whole genome shotgun (WGS) entry which is preliminary data.</text>
</comment>
<dbReference type="FunFam" id="3.40.605.10:FF:000012">
    <property type="entry name" value="NAD-dependent succinate-semialdehyde dehydrogenase"/>
    <property type="match status" value="1"/>
</dbReference>
<dbReference type="RefSeq" id="WP_105982191.1">
    <property type="nucleotide sequence ID" value="NZ_MQUC01000003.1"/>
</dbReference>
<comment type="similarity">
    <text evidence="1">Belongs to the aldehyde dehydrogenase family.</text>
</comment>
<dbReference type="GO" id="GO:0004777">
    <property type="term" value="F:succinate-semialdehyde dehydrogenase (NAD+) activity"/>
    <property type="evidence" value="ECO:0007669"/>
    <property type="project" value="TreeGrafter"/>
</dbReference>
<evidence type="ECO:0000256" key="1">
    <source>
        <dbReference type="ARBA" id="ARBA00009986"/>
    </source>
</evidence>
<organism evidence="5 6">
    <name type="scientific">Nonlabens agnitus</name>
    <dbReference type="NCBI Taxonomy" id="870484"/>
    <lineage>
        <taxon>Bacteria</taxon>
        <taxon>Pseudomonadati</taxon>
        <taxon>Bacteroidota</taxon>
        <taxon>Flavobacteriia</taxon>
        <taxon>Flavobacteriales</taxon>
        <taxon>Flavobacteriaceae</taxon>
        <taxon>Nonlabens</taxon>
    </lineage>
</organism>
<evidence type="ECO:0000256" key="2">
    <source>
        <dbReference type="ARBA" id="ARBA00022857"/>
    </source>
</evidence>
<dbReference type="InterPro" id="IPR016163">
    <property type="entry name" value="Ald_DH_C"/>
</dbReference>
<dbReference type="PANTHER" id="PTHR43217:SF1">
    <property type="entry name" value="SUCCINATE SEMIALDEHYDE DEHYDROGENASE [NAD(P)+] SAD"/>
    <property type="match status" value="1"/>
</dbReference>
<name>A0A2S9WS89_9FLAO</name>
<accession>A0A2S9WS89</accession>
<evidence type="ECO:0000313" key="5">
    <source>
        <dbReference type="EMBL" id="PRP66353.1"/>
    </source>
</evidence>
<dbReference type="InterPro" id="IPR016162">
    <property type="entry name" value="Ald_DH_N"/>
</dbReference>